<keyword evidence="3" id="KW-0418">Kinase</keyword>
<dbReference type="SMART" id="SM00220">
    <property type="entry name" value="S_TKc"/>
    <property type="match status" value="1"/>
</dbReference>
<dbReference type="RefSeq" id="WP_007185888.1">
    <property type="nucleotide sequence ID" value="NZ_AKGD01000002.1"/>
</dbReference>
<dbReference type="GO" id="GO:0004672">
    <property type="term" value="F:protein kinase activity"/>
    <property type="evidence" value="ECO:0007669"/>
    <property type="project" value="InterPro"/>
</dbReference>
<evidence type="ECO:0000256" key="8">
    <source>
        <dbReference type="SAM" id="Coils"/>
    </source>
</evidence>
<dbReference type="Gene3D" id="1.25.40.10">
    <property type="entry name" value="Tetratricopeptide repeat domain"/>
    <property type="match status" value="2"/>
</dbReference>
<evidence type="ECO:0000259" key="10">
    <source>
        <dbReference type="PROSITE" id="PS51755"/>
    </source>
</evidence>
<evidence type="ECO:0000256" key="2">
    <source>
        <dbReference type="ARBA" id="ARBA00022741"/>
    </source>
</evidence>
<feature type="domain" description="OmpR/PhoB-type" evidence="10">
    <location>
        <begin position="17"/>
        <end position="115"/>
    </location>
</feature>
<keyword evidence="12" id="KW-1185">Reference proteome</keyword>
<name>I8T5Y7_9GAMM</name>
<organism evidence="11 12">
    <name type="scientific">Hydrocarboniphaga effusa AP103</name>
    <dbReference type="NCBI Taxonomy" id="1172194"/>
    <lineage>
        <taxon>Bacteria</taxon>
        <taxon>Pseudomonadati</taxon>
        <taxon>Pseudomonadota</taxon>
        <taxon>Gammaproteobacteria</taxon>
        <taxon>Nevskiales</taxon>
        <taxon>Nevskiaceae</taxon>
        <taxon>Hydrocarboniphaga</taxon>
    </lineage>
</organism>
<dbReference type="InterPro" id="IPR036388">
    <property type="entry name" value="WH-like_DNA-bd_sf"/>
</dbReference>
<dbReference type="OrthoDB" id="1971692at2"/>
<dbReference type="InterPro" id="IPR000719">
    <property type="entry name" value="Prot_kinase_dom"/>
</dbReference>
<dbReference type="GO" id="GO:0005737">
    <property type="term" value="C:cytoplasm"/>
    <property type="evidence" value="ECO:0007669"/>
    <property type="project" value="TreeGrafter"/>
</dbReference>
<dbReference type="SUPFAM" id="SSF46894">
    <property type="entry name" value="C-terminal effector domain of the bipartite response regulators"/>
    <property type="match status" value="1"/>
</dbReference>
<accession>I8T5Y7</accession>
<comment type="caution">
    <text evidence="11">The sequence shown here is derived from an EMBL/GenBank/DDBJ whole genome shotgun (WGS) entry which is preliminary data.</text>
</comment>
<dbReference type="Proteomes" id="UP000003704">
    <property type="component" value="Unassembled WGS sequence"/>
</dbReference>
<dbReference type="PROSITE" id="PS51755">
    <property type="entry name" value="OMPR_PHOB"/>
    <property type="match status" value="1"/>
</dbReference>
<feature type="coiled-coil region" evidence="8">
    <location>
        <begin position="824"/>
        <end position="851"/>
    </location>
</feature>
<evidence type="ECO:0000259" key="9">
    <source>
        <dbReference type="PROSITE" id="PS50011"/>
    </source>
</evidence>
<dbReference type="PROSITE" id="PS00108">
    <property type="entry name" value="PROTEIN_KINASE_ST"/>
    <property type="match status" value="1"/>
</dbReference>
<evidence type="ECO:0000313" key="12">
    <source>
        <dbReference type="Proteomes" id="UP000003704"/>
    </source>
</evidence>
<dbReference type="Gene3D" id="1.10.10.10">
    <property type="entry name" value="Winged helix-like DNA-binding domain superfamily/Winged helix DNA-binding domain"/>
    <property type="match status" value="1"/>
</dbReference>
<dbReference type="SUPFAM" id="SSF56112">
    <property type="entry name" value="Protein kinase-like (PK-like)"/>
    <property type="match status" value="1"/>
</dbReference>
<dbReference type="SUPFAM" id="SSF48452">
    <property type="entry name" value="TPR-like"/>
    <property type="match status" value="3"/>
</dbReference>
<evidence type="ECO:0000256" key="3">
    <source>
        <dbReference type="ARBA" id="ARBA00022777"/>
    </source>
</evidence>
<dbReference type="PROSITE" id="PS50011">
    <property type="entry name" value="PROTEIN_KINASE_DOM"/>
    <property type="match status" value="1"/>
</dbReference>
<dbReference type="InterPro" id="IPR001867">
    <property type="entry name" value="OmpR/PhoB-type_DNA-bd"/>
</dbReference>
<dbReference type="GO" id="GO:0006355">
    <property type="term" value="P:regulation of DNA-templated transcription"/>
    <property type="evidence" value="ECO:0007669"/>
    <property type="project" value="InterPro"/>
</dbReference>
<keyword evidence="5 7" id="KW-0238">DNA-binding</keyword>
<dbReference type="SMART" id="SM00862">
    <property type="entry name" value="Trans_reg_C"/>
    <property type="match status" value="1"/>
</dbReference>
<dbReference type="InterPro" id="IPR016032">
    <property type="entry name" value="Sig_transdc_resp-reg_C-effctor"/>
</dbReference>
<dbReference type="InterPro" id="IPR050339">
    <property type="entry name" value="CC_SR_Kinase"/>
</dbReference>
<dbReference type="InterPro" id="IPR011990">
    <property type="entry name" value="TPR-like_helical_dom_sf"/>
</dbReference>
<evidence type="ECO:0000256" key="1">
    <source>
        <dbReference type="ARBA" id="ARBA00022679"/>
    </source>
</evidence>
<keyword evidence="8" id="KW-0175">Coiled coil</keyword>
<dbReference type="Pfam" id="PF00069">
    <property type="entry name" value="Pkinase"/>
    <property type="match status" value="1"/>
</dbReference>
<dbReference type="GO" id="GO:0003677">
    <property type="term" value="F:DNA binding"/>
    <property type="evidence" value="ECO:0007669"/>
    <property type="project" value="UniProtKB-UniRule"/>
</dbReference>
<dbReference type="Gene3D" id="1.10.510.10">
    <property type="entry name" value="Transferase(Phosphotransferase) domain 1"/>
    <property type="match status" value="1"/>
</dbReference>
<keyword evidence="1" id="KW-0808">Transferase</keyword>
<keyword evidence="2" id="KW-0547">Nucleotide-binding</keyword>
<dbReference type="InterPro" id="IPR011009">
    <property type="entry name" value="Kinase-like_dom_sf"/>
</dbReference>
<reference evidence="11 12" key="1">
    <citation type="journal article" date="2012" name="J. Bacteriol.">
        <title>Genome Sequence of n-Alkane-Degrading Hydrocarboniphaga effusa Strain AP103T (ATCC BAA-332T).</title>
        <authorList>
            <person name="Chang H.K."/>
            <person name="Zylstra G.J."/>
            <person name="Chae J.C."/>
        </authorList>
    </citation>
    <scope>NUCLEOTIDE SEQUENCE [LARGE SCALE GENOMIC DNA]</scope>
    <source>
        <strain evidence="11 12">AP103</strain>
    </source>
</reference>
<proteinExistence type="inferred from homology"/>
<dbReference type="GO" id="GO:0005524">
    <property type="term" value="F:ATP binding"/>
    <property type="evidence" value="ECO:0007669"/>
    <property type="project" value="UniProtKB-KW"/>
</dbReference>
<dbReference type="GO" id="GO:0000160">
    <property type="term" value="P:phosphorelay signal transduction system"/>
    <property type="evidence" value="ECO:0007669"/>
    <property type="project" value="InterPro"/>
</dbReference>
<feature type="domain" description="Protein kinase" evidence="9">
    <location>
        <begin position="145"/>
        <end position="424"/>
    </location>
</feature>
<dbReference type="STRING" id="1172194.WQQ_29470"/>
<dbReference type="InterPro" id="IPR008271">
    <property type="entry name" value="Ser/Thr_kinase_AS"/>
</dbReference>
<feature type="DNA-binding region" description="OmpR/PhoB-type" evidence="7">
    <location>
        <begin position="17"/>
        <end position="115"/>
    </location>
</feature>
<dbReference type="Pfam" id="PF00486">
    <property type="entry name" value="Trans_reg_C"/>
    <property type="match status" value="1"/>
</dbReference>
<dbReference type="EMBL" id="AKGD01000002">
    <property type="protein sequence ID" value="EIT69365.1"/>
    <property type="molecule type" value="Genomic_DNA"/>
</dbReference>
<sequence>MSKKRLPPAVDDGQPSSGALRWRFAGFVLEESRRELSRDGVVLKLEPKPFDALMLLLRHAGELVTKDEMIAAVWGGRPVTDNVIARCVAKLREVLGEPPGLRLVTVHGFGYRLDAAVEREHVHASALAEPLRIGAGHRLPMRPHWMLERRLEAGTEVWLARHEKTRQQRVFKLAFTPEELSALKREITLQRFLLDALPEARWRIEILDWNLTDAPWFLEMAYEPLGSLKHWSESQGGLKNIPLQTRLDLMIQAASAIGEAHAVGVLHKDVKPSNLLIRSSPQGRPEIAICDFGSGRVDFERLQALEITRLGLSRTSATLDDSGGTALYLAPELLAGHASTTGSDIYALGVMLYQLVTGDLRAPLCPGWERQIDDELLREDIAAAADVQPAHRLHSAAELAARLRNLDERRRQREQDSLQQRLALQAQRQLERSQLVRRWQSVVALALAAGLGIAFVLYRQARIAERQAQTDAEIASAVTRFVNEDLLGATDAERIGGGRSVTVGSLLDTARLRLQTSFDGAPAVHAELAHTIGSAYSSLGLESEARAVLVRALEQDEARLGAGHPTLRRIHSRLGWLGIETADYAQAQNHLETLLTLASAADDAKAAADRQSAAYGLARLRFEMGYFAEAADRYRGLLDELQHSAHRDERLIADIDWDLAEALFETHDWAEAERRLDSAQRYVEKQGFVVDSTYRLWLEVSRIYSLQIRERLDEAASRCLELGRVAGESLGERHPVSASSLHMLGMIRIKQSRPAEALPLLAKALHRRMARLGPNHYATRMTQMRIAEAELALGHTATALAKLEALWKGSLATLGADHPHTLDLQRMLAEARAADGQLQRAEENLREVLALAPHRLQPHNNRVAWAHYGLGRVLLRERKLAEGFDELRQARALFVRNFGDGHSQVAVIDTMLADPKTAESARKTS</sequence>
<keyword evidence="4" id="KW-0067">ATP-binding</keyword>
<dbReference type="InterPro" id="IPR019734">
    <property type="entry name" value="TPR_rpt"/>
</dbReference>
<dbReference type="CDD" id="cd00383">
    <property type="entry name" value="trans_reg_C"/>
    <property type="match status" value="1"/>
</dbReference>
<evidence type="ECO:0000256" key="4">
    <source>
        <dbReference type="ARBA" id="ARBA00022840"/>
    </source>
</evidence>
<evidence type="ECO:0000256" key="6">
    <source>
        <dbReference type="ARBA" id="ARBA00037982"/>
    </source>
</evidence>
<comment type="similarity">
    <text evidence="6">Belongs to the protein kinase superfamily. Ser/Thr protein kinase family. GCN2 subfamily.</text>
</comment>
<dbReference type="AlphaFoldDB" id="I8T5Y7"/>
<evidence type="ECO:0000256" key="5">
    <source>
        <dbReference type="ARBA" id="ARBA00023125"/>
    </source>
</evidence>
<evidence type="ECO:0000256" key="7">
    <source>
        <dbReference type="PROSITE-ProRule" id="PRU01091"/>
    </source>
</evidence>
<evidence type="ECO:0000313" key="11">
    <source>
        <dbReference type="EMBL" id="EIT69365.1"/>
    </source>
</evidence>
<gene>
    <name evidence="11" type="ORF">WQQ_29470</name>
</gene>
<dbReference type="PANTHER" id="PTHR11042">
    <property type="entry name" value="EUKARYOTIC TRANSLATION INITIATION FACTOR 2-ALPHA KINASE EIF2-ALPHA KINASE -RELATED"/>
    <property type="match status" value="1"/>
</dbReference>
<protein>
    <submittedName>
        <fullName evidence="11">Uncharacterized protein</fullName>
    </submittedName>
</protein>
<dbReference type="Pfam" id="PF13181">
    <property type="entry name" value="TPR_8"/>
    <property type="match status" value="1"/>
</dbReference>